<comment type="caution">
    <text evidence="2">The sequence shown here is derived from an EMBL/GenBank/DDBJ whole genome shotgun (WGS) entry which is preliminary data.</text>
</comment>
<feature type="transmembrane region" description="Helical" evidence="1">
    <location>
        <begin position="59"/>
        <end position="80"/>
    </location>
</feature>
<dbReference type="Proteomes" id="UP000654075">
    <property type="component" value="Unassembled WGS sequence"/>
</dbReference>
<dbReference type="GO" id="GO:0006811">
    <property type="term" value="P:monoatomic ion transport"/>
    <property type="evidence" value="ECO:0007669"/>
    <property type="project" value="InterPro"/>
</dbReference>
<sequence>MVPSIIYSAMGFASFYMPVEMSMPRVATTMLALLSLSSLRVQLTNSIPSSGAMSFMEEYFLLSIFAMYFNLVGHIVSFYFQKLKRPDLAHFVDNFSRTVCLSIFLIVLACRLYVRDCPNMPQEQASLFVSASVICLVASTLYSIHRYRFAVAAAVLAAVEGLRPSTKEPQAGTVGESVVLPHIEARCNDNNHNKMATISI</sequence>
<dbReference type="InterPro" id="IPR036719">
    <property type="entry name" value="Neuro-gated_channel_TM_sf"/>
</dbReference>
<keyword evidence="3" id="KW-1185">Reference proteome</keyword>
<name>A0A813GK44_POLGL</name>
<dbReference type="GO" id="GO:0016020">
    <property type="term" value="C:membrane"/>
    <property type="evidence" value="ECO:0007669"/>
    <property type="project" value="InterPro"/>
</dbReference>
<dbReference type="Gene3D" id="1.20.58.390">
    <property type="entry name" value="Neurotransmitter-gated ion-channel transmembrane domain"/>
    <property type="match status" value="1"/>
</dbReference>
<reference evidence="2" key="1">
    <citation type="submission" date="2021-02" db="EMBL/GenBank/DDBJ databases">
        <authorList>
            <person name="Dougan E. K."/>
            <person name="Rhodes N."/>
            <person name="Thang M."/>
            <person name="Chan C."/>
        </authorList>
    </citation>
    <scope>NUCLEOTIDE SEQUENCE</scope>
</reference>
<dbReference type="InterPro" id="IPR038050">
    <property type="entry name" value="Neuro_actylchol_rec"/>
</dbReference>
<dbReference type="AlphaFoldDB" id="A0A813GK44"/>
<accession>A0A813GK44</accession>
<organism evidence="2 3">
    <name type="scientific">Polarella glacialis</name>
    <name type="common">Dinoflagellate</name>
    <dbReference type="NCBI Taxonomy" id="89957"/>
    <lineage>
        <taxon>Eukaryota</taxon>
        <taxon>Sar</taxon>
        <taxon>Alveolata</taxon>
        <taxon>Dinophyceae</taxon>
        <taxon>Suessiales</taxon>
        <taxon>Suessiaceae</taxon>
        <taxon>Polarella</taxon>
    </lineage>
</organism>
<evidence type="ECO:0000256" key="1">
    <source>
        <dbReference type="SAM" id="Phobius"/>
    </source>
</evidence>
<keyword evidence="1" id="KW-0472">Membrane</keyword>
<dbReference type="SUPFAM" id="SSF90112">
    <property type="entry name" value="Neurotransmitter-gated ion-channel transmembrane pore"/>
    <property type="match status" value="1"/>
</dbReference>
<keyword evidence="1" id="KW-0812">Transmembrane</keyword>
<proteinExistence type="predicted"/>
<gene>
    <name evidence="2" type="ORF">PGLA1383_LOCUS42469</name>
</gene>
<feature type="transmembrane region" description="Helical" evidence="1">
    <location>
        <begin position="92"/>
        <end position="114"/>
    </location>
</feature>
<feature type="transmembrane region" description="Helical" evidence="1">
    <location>
        <begin position="126"/>
        <end position="144"/>
    </location>
</feature>
<evidence type="ECO:0000313" key="3">
    <source>
        <dbReference type="Proteomes" id="UP000654075"/>
    </source>
</evidence>
<dbReference type="EMBL" id="CAJNNV010028691">
    <property type="protein sequence ID" value="CAE8625473.1"/>
    <property type="molecule type" value="Genomic_DNA"/>
</dbReference>
<evidence type="ECO:0000313" key="2">
    <source>
        <dbReference type="EMBL" id="CAE8625473.1"/>
    </source>
</evidence>
<protein>
    <submittedName>
        <fullName evidence="2">Uncharacterized protein</fullName>
    </submittedName>
</protein>
<keyword evidence="1" id="KW-1133">Transmembrane helix</keyword>